<dbReference type="EMBL" id="CASHTH010001966">
    <property type="protein sequence ID" value="CAI8022601.1"/>
    <property type="molecule type" value="Genomic_DNA"/>
</dbReference>
<keyword evidence="2" id="KW-1185">Reference proteome</keyword>
<reference evidence="1" key="1">
    <citation type="submission" date="2023-03" db="EMBL/GenBank/DDBJ databases">
        <authorList>
            <person name="Steffen K."/>
            <person name="Cardenas P."/>
        </authorList>
    </citation>
    <scope>NUCLEOTIDE SEQUENCE</scope>
</reference>
<name>A0AA35WMR7_GEOBA</name>
<organism evidence="1 2">
    <name type="scientific">Geodia barretti</name>
    <name type="common">Barrett's horny sponge</name>
    <dbReference type="NCBI Taxonomy" id="519541"/>
    <lineage>
        <taxon>Eukaryota</taxon>
        <taxon>Metazoa</taxon>
        <taxon>Porifera</taxon>
        <taxon>Demospongiae</taxon>
        <taxon>Heteroscleromorpha</taxon>
        <taxon>Tetractinellida</taxon>
        <taxon>Astrophorina</taxon>
        <taxon>Geodiidae</taxon>
        <taxon>Geodia</taxon>
    </lineage>
</organism>
<evidence type="ECO:0000313" key="2">
    <source>
        <dbReference type="Proteomes" id="UP001174909"/>
    </source>
</evidence>
<proteinExistence type="predicted"/>
<gene>
    <name evidence="1" type="ORF">GBAR_LOCUS13256</name>
</gene>
<comment type="caution">
    <text evidence="1">The sequence shown here is derived from an EMBL/GenBank/DDBJ whole genome shotgun (WGS) entry which is preliminary data.</text>
</comment>
<evidence type="ECO:0000313" key="1">
    <source>
        <dbReference type="EMBL" id="CAI8022601.1"/>
    </source>
</evidence>
<accession>A0AA35WMR7</accession>
<protein>
    <submittedName>
        <fullName evidence="1">Uncharacterized protein</fullName>
    </submittedName>
</protein>
<sequence>MSDSWDPMSSKLRWTPNDFHSGARDLMISIFSPDLVLNTARSLRLGVESIRVMNNDVNKYKG</sequence>
<dbReference type="AlphaFoldDB" id="A0AA35WMR7"/>
<feature type="non-terminal residue" evidence="1">
    <location>
        <position position="62"/>
    </location>
</feature>
<dbReference type="Proteomes" id="UP001174909">
    <property type="component" value="Unassembled WGS sequence"/>
</dbReference>